<dbReference type="OMA" id="MMILCAT"/>
<dbReference type="AlphaFoldDB" id="B0EBY6"/>
<dbReference type="EMBL" id="DS548645">
    <property type="protein sequence ID" value="EDR27971.1"/>
    <property type="molecule type" value="Genomic_DNA"/>
</dbReference>
<proteinExistence type="predicted"/>
<evidence type="ECO:0000256" key="1">
    <source>
        <dbReference type="SAM" id="MobiDB-lite"/>
    </source>
</evidence>
<evidence type="ECO:0000313" key="2">
    <source>
        <dbReference type="EMBL" id="EDR27971.1"/>
    </source>
</evidence>
<protein>
    <recommendedName>
        <fullName evidence="4">TLDc domain-containing protein</fullName>
    </recommendedName>
</protein>
<feature type="compositionally biased region" description="Basic and acidic residues" evidence="1">
    <location>
        <begin position="10"/>
        <end position="29"/>
    </location>
</feature>
<keyword evidence="3" id="KW-1185">Reference proteome</keyword>
<organism evidence="3">
    <name type="scientific">Entamoeba dispar (strain ATCC PRA-260 / SAW760)</name>
    <dbReference type="NCBI Taxonomy" id="370354"/>
    <lineage>
        <taxon>Eukaryota</taxon>
        <taxon>Amoebozoa</taxon>
        <taxon>Evosea</taxon>
        <taxon>Archamoebae</taxon>
        <taxon>Mastigamoebida</taxon>
        <taxon>Entamoebidae</taxon>
        <taxon>Entamoeba</taxon>
    </lineage>
</organism>
<dbReference type="VEuPathDB" id="AmoebaDB:EDI_011780"/>
<accession>B0EBY6</accession>
<evidence type="ECO:0008006" key="4">
    <source>
        <dbReference type="Google" id="ProtNLM"/>
    </source>
</evidence>
<dbReference type="GeneID" id="5880791"/>
<feature type="region of interest" description="Disordered" evidence="1">
    <location>
        <begin position="1"/>
        <end position="38"/>
    </location>
</feature>
<sequence length="282" mass="32540">MSLNTPCSLQHKDRQKKEKETQDKSRIPKESVSQRFKKSQNEREELIRIIKYSLSMIEQFQKNPEEAEKINISLEMMILCATKLKLGVDRYLKDYETLRGSDDSMNTFDSEERSIVRTLEMWTCTEGFHLKKEFDSLKTVFNENSFFNAVKDKVNINVVIKDGPGNIFGFHVSVAPSQKNLAVVDKTHFIFSIKNIAKPDQTNRQFVPSRLIESFVIFHKSNYVFCVPYAFAIVGSGKSAVSPKISSFYFTKEQKKFCTPDDINGTVLPNTFPVEWVKVFVQ</sequence>
<dbReference type="RefSeq" id="XP_001735826.1">
    <property type="nucleotide sequence ID" value="XM_001735774.1"/>
</dbReference>
<dbReference type="eggNOG" id="ENOG502RD50">
    <property type="taxonomic scope" value="Eukaryota"/>
</dbReference>
<gene>
    <name evidence="2" type="ORF">EDI_011780</name>
</gene>
<dbReference type="Proteomes" id="UP000008076">
    <property type="component" value="Unassembled WGS sequence"/>
</dbReference>
<name>B0EBY6_ENTDS</name>
<reference evidence="3" key="1">
    <citation type="submission" date="2007-12" db="EMBL/GenBank/DDBJ databases">
        <title>Annotation of Entamoeba dispar SAW760.</title>
        <authorList>
            <person name="Lorenzi H."/>
            <person name="Inman J."/>
            <person name="Schobel S."/>
            <person name="Amedeo P."/>
            <person name="Caler E."/>
        </authorList>
    </citation>
    <scope>NUCLEOTIDE SEQUENCE [LARGE SCALE GENOMIC DNA]</scope>
    <source>
        <strain evidence="3">ATCC PRA-260 / SAW760</strain>
    </source>
</reference>
<evidence type="ECO:0000313" key="3">
    <source>
        <dbReference type="Proteomes" id="UP000008076"/>
    </source>
</evidence>
<dbReference type="KEGG" id="edi:EDI_011780"/>
<dbReference type="OrthoDB" id="27202at2759"/>